<organism evidence="10 11">
    <name type="scientific">Porites lobata</name>
    <dbReference type="NCBI Taxonomy" id="104759"/>
    <lineage>
        <taxon>Eukaryota</taxon>
        <taxon>Metazoa</taxon>
        <taxon>Cnidaria</taxon>
        <taxon>Anthozoa</taxon>
        <taxon>Hexacorallia</taxon>
        <taxon>Scleractinia</taxon>
        <taxon>Fungiina</taxon>
        <taxon>Poritidae</taxon>
        <taxon>Porites</taxon>
    </lineage>
</organism>
<evidence type="ECO:0000256" key="5">
    <source>
        <dbReference type="ARBA" id="ARBA00023136"/>
    </source>
</evidence>
<keyword evidence="2 8" id="KW-0812">Transmembrane</keyword>
<name>A0ABN8PN23_9CNID</name>
<feature type="transmembrane region" description="Helical" evidence="8">
    <location>
        <begin position="239"/>
        <end position="262"/>
    </location>
</feature>
<feature type="transmembrane region" description="Helical" evidence="8">
    <location>
        <begin position="193"/>
        <end position="218"/>
    </location>
</feature>
<comment type="caution">
    <text evidence="10">The sequence shown here is derived from an EMBL/GenBank/DDBJ whole genome shotgun (WGS) entry which is preliminary data.</text>
</comment>
<accession>A0ABN8PN23</accession>
<keyword evidence="4" id="KW-0297">G-protein coupled receptor</keyword>
<keyword evidence="7" id="KW-0807">Transducer</keyword>
<feature type="transmembrane region" description="Helical" evidence="8">
    <location>
        <begin position="429"/>
        <end position="450"/>
    </location>
</feature>
<evidence type="ECO:0000313" key="11">
    <source>
        <dbReference type="Proteomes" id="UP001159405"/>
    </source>
</evidence>
<evidence type="ECO:0000256" key="7">
    <source>
        <dbReference type="ARBA" id="ARBA00023224"/>
    </source>
</evidence>
<proteinExistence type="predicted"/>
<keyword evidence="3 8" id="KW-1133">Transmembrane helix</keyword>
<keyword evidence="11" id="KW-1185">Reference proteome</keyword>
<feature type="transmembrane region" description="Helical" evidence="8">
    <location>
        <begin position="353"/>
        <end position="380"/>
    </location>
</feature>
<feature type="transmembrane region" description="Helical" evidence="8">
    <location>
        <begin position="20"/>
        <end position="44"/>
    </location>
</feature>
<reference evidence="10 11" key="1">
    <citation type="submission" date="2022-05" db="EMBL/GenBank/DDBJ databases">
        <authorList>
            <consortium name="Genoscope - CEA"/>
            <person name="William W."/>
        </authorList>
    </citation>
    <scope>NUCLEOTIDE SEQUENCE [LARGE SCALE GENOMIC DNA]</scope>
</reference>
<dbReference type="PANTHER" id="PTHR45695">
    <property type="entry name" value="LEUCOKININ RECEPTOR-RELATED"/>
    <property type="match status" value="1"/>
</dbReference>
<gene>
    <name evidence="10" type="ORF">PLOB_00044323</name>
</gene>
<protein>
    <recommendedName>
        <fullName evidence="9">G-protein coupled receptors family 1 profile domain-containing protein</fullName>
    </recommendedName>
</protein>
<feature type="non-terminal residue" evidence="10">
    <location>
        <position position="1"/>
    </location>
</feature>
<feature type="transmembrane region" description="Helical" evidence="8">
    <location>
        <begin position="56"/>
        <end position="81"/>
    </location>
</feature>
<dbReference type="PANTHER" id="PTHR45695:SF9">
    <property type="entry name" value="LEUCOKININ RECEPTOR"/>
    <property type="match status" value="1"/>
</dbReference>
<feature type="transmembrane region" description="Helical" evidence="8">
    <location>
        <begin position="575"/>
        <end position="597"/>
    </location>
</feature>
<evidence type="ECO:0000256" key="4">
    <source>
        <dbReference type="ARBA" id="ARBA00023040"/>
    </source>
</evidence>
<sequence>TGQIILLIRSYKEAPVSFGTILSVYIVLIVIGIFVNGAVSLVMLRGKRFKKNASNFFIFHITFTELAIRLVLFPLLLHSLLSTEGTEIFQCKILTLFSNTFSSVIFVSLLAIALDRYCNIIYPMKCLKKKRKLLHLVFLVWLYAVIITCPFVVSVKTISVSEIPEAKGMECENCTPRKLCDIPQNLMGQFSTISYFIFAFLLPVTVIFLLYTKIAICLHKRSNNGMAHKVAARAKSKAVRMLILTVFGYMLSLGPAAVYAMVRSCGYLNGMSFGSILKASWAIKLVTLTSSLGNPVIYSYYNGDFRKEFGLLLTMVVEIPSSKANDTNSTGSSTFHKSSIFLLIRSYEDARNVLMFILTISAVVIILGIIVNSVISYLMLRKKRYNRNGSNFFIIHLCMVELLYRFLVFPIIVIFAIPAIGITDIQCKAIAFFSKTCSTVIFGSLVAIAIDRYQNIVHPLQKLKSRRKPVLLVSLLWLCATVLSCPFVASVESISVLEIPEARGMSCNECAHQKICDIPQNVLGHSSTTLYFLCAFVVPLMIISVLYIKVAIFLHQRSNNGMMNRVAARSRTKAVRMLVLIVLGYVFSLGPSVFLAMLRSFGVLNNLSFDVMLLVSWIAEFAAFTSSLGNPIIYAYYNGDFRKELVRLFPKRGTKKVDSCTLTLTNTKKSSDTLPRAL</sequence>
<dbReference type="EMBL" id="CALNXK010000075">
    <property type="protein sequence ID" value="CAH3145044.1"/>
    <property type="molecule type" value="Genomic_DNA"/>
</dbReference>
<evidence type="ECO:0000256" key="6">
    <source>
        <dbReference type="ARBA" id="ARBA00023170"/>
    </source>
</evidence>
<dbReference type="Gene3D" id="1.20.1070.10">
    <property type="entry name" value="Rhodopsin 7-helix transmembrane proteins"/>
    <property type="match status" value="2"/>
</dbReference>
<dbReference type="PRINTS" id="PR00237">
    <property type="entry name" value="GPCRRHODOPSN"/>
</dbReference>
<feature type="transmembrane region" description="Helical" evidence="8">
    <location>
        <begin position="133"/>
        <end position="153"/>
    </location>
</feature>
<dbReference type="InterPro" id="IPR000276">
    <property type="entry name" value="GPCR_Rhodpsn"/>
</dbReference>
<evidence type="ECO:0000256" key="8">
    <source>
        <dbReference type="SAM" id="Phobius"/>
    </source>
</evidence>
<dbReference type="Proteomes" id="UP001159405">
    <property type="component" value="Unassembled WGS sequence"/>
</dbReference>
<feature type="transmembrane region" description="Helical" evidence="8">
    <location>
        <begin position="530"/>
        <end position="554"/>
    </location>
</feature>
<comment type="subcellular location">
    <subcellularLocation>
        <location evidence="1">Membrane</location>
        <topology evidence="1">Multi-pass membrane protein</topology>
    </subcellularLocation>
</comment>
<feature type="domain" description="G-protein coupled receptors family 1 profile" evidence="9">
    <location>
        <begin position="35"/>
        <end position="298"/>
    </location>
</feature>
<keyword evidence="5 8" id="KW-0472">Membrane</keyword>
<evidence type="ECO:0000313" key="10">
    <source>
        <dbReference type="EMBL" id="CAH3145044.1"/>
    </source>
</evidence>
<feature type="transmembrane region" description="Helical" evidence="8">
    <location>
        <begin position="392"/>
        <end position="417"/>
    </location>
</feature>
<feature type="transmembrane region" description="Helical" evidence="8">
    <location>
        <begin position="93"/>
        <end position="112"/>
    </location>
</feature>
<dbReference type="PROSITE" id="PS50262">
    <property type="entry name" value="G_PROTEIN_RECEP_F1_2"/>
    <property type="match status" value="2"/>
</dbReference>
<dbReference type="InterPro" id="IPR017452">
    <property type="entry name" value="GPCR_Rhodpsn_7TM"/>
</dbReference>
<evidence type="ECO:0000259" key="9">
    <source>
        <dbReference type="PROSITE" id="PS50262"/>
    </source>
</evidence>
<evidence type="ECO:0000256" key="2">
    <source>
        <dbReference type="ARBA" id="ARBA00022692"/>
    </source>
</evidence>
<evidence type="ECO:0000256" key="3">
    <source>
        <dbReference type="ARBA" id="ARBA00022989"/>
    </source>
</evidence>
<feature type="transmembrane region" description="Helical" evidence="8">
    <location>
        <begin position="617"/>
        <end position="637"/>
    </location>
</feature>
<dbReference type="Pfam" id="PF00001">
    <property type="entry name" value="7tm_1"/>
    <property type="match status" value="2"/>
</dbReference>
<keyword evidence="6" id="KW-0675">Receptor</keyword>
<dbReference type="CDD" id="cd00637">
    <property type="entry name" value="7tm_classA_rhodopsin-like"/>
    <property type="match status" value="1"/>
</dbReference>
<evidence type="ECO:0000256" key="1">
    <source>
        <dbReference type="ARBA" id="ARBA00004141"/>
    </source>
</evidence>
<feature type="domain" description="G-protein coupled receptors family 1 profile" evidence="9">
    <location>
        <begin position="371"/>
        <end position="634"/>
    </location>
</feature>
<feature type="transmembrane region" description="Helical" evidence="8">
    <location>
        <begin position="470"/>
        <end position="489"/>
    </location>
</feature>
<dbReference type="SUPFAM" id="SSF81321">
    <property type="entry name" value="Family A G protein-coupled receptor-like"/>
    <property type="match status" value="2"/>
</dbReference>